<evidence type="ECO:0000256" key="1">
    <source>
        <dbReference type="SAM" id="Phobius"/>
    </source>
</evidence>
<dbReference type="AlphaFoldDB" id="A0A2U1P2S8"/>
<keyword evidence="3" id="KW-1185">Reference proteome</keyword>
<dbReference type="PANTHER" id="PTHR10811">
    <property type="entry name" value="FRINGE-RELATED"/>
    <property type="match status" value="1"/>
</dbReference>
<organism evidence="2 3">
    <name type="scientific">Artemisia annua</name>
    <name type="common">Sweet wormwood</name>
    <dbReference type="NCBI Taxonomy" id="35608"/>
    <lineage>
        <taxon>Eukaryota</taxon>
        <taxon>Viridiplantae</taxon>
        <taxon>Streptophyta</taxon>
        <taxon>Embryophyta</taxon>
        <taxon>Tracheophyta</taxon>
        <taxon>Spermatophyta</taxon>
        <taxon>Magnoliopsida</taxon>
        <taxon>eudicotyledons</taxon>
        <taxon>Gunneridae</taxon>
        <taxon>Pentapetalae</taxon>
        <taxon>asterids</taxon>
        <taxon>campanulids</taxon>
        <taxon>Asterales</taxon>
        <taxon>Asteraceae</taxon>
        <taxon>Asteroideae</taxon>
        <taxon>Anthemideae</taxon>
        <taxon>Artemisiinae</taxon>
        <taxon>Artemisia</taxon>
    </lineage>
</organism>
<sequence length="616" mass="69461">MDSDIDHAQLQQTATTCNSLREFFDQMIAERILSTSGSCNQLPKTAGTYNGRNGGALEEEWQCVRNTLHLLASKVDVFPGSECRVAYEAAMKYGGKVLLGDRPVDMNETDNLDTVSSLIQKMSVKYPTLIETIVNERDQYMSSMLLSVASEHNSVVAVVGKGHLQGITKHWQQPVAVSATLSFHCCGPYTSFTFCTQRVSVYDSLLSTKAFWWSSLGRSRYLEPLVGYRIRELLLIPSAKPIISTRTMLSIIGVAVTGVVIAWGVFRYTWRGGLRSAIRVARVVSETVALNHSNVRWFVFGDDDTVFFPENLVKTLSKYDHDLLYFVGSSSESFAQNRFFSFSMAFGGAGFAISYPLAKTLAKVLDSCLERYPHLYGSDGRISSCLAELGVGITREAGFHQMDMTGDPFGVLAVHPLAPLVSLHHTDYLDPIFPDMTNRNAMRHLYNAAKLDPQRILQQTVCYDRWFSWTISVSWGYAIEVFNGHVLLPDVLRVPASFKPWKKGNLLNSLFSFDMREHNQDPCKRPVVFHMNKTYLEGDETISIYNIMQKSNCTVDFGSPRRIEMIKVRAHKLDLSIKQMQAPRRQCCDVLPSSKHEKLEIGIRECHEDELIQMQQ</sequence>
<dbReference type="Gene3D" id="3.90.550.50">
    <property type="match status" value="1"/>
</dbReference>
<dbReference type="EMBL" id="PKPP01001774">
    <property type="protein sequence ID" value="PWA80042.1"/>
    <property type="molecule type" value="Genomic_DNA"/>
</dbReference>
<dbReference type="Proteomes" id="UP000245207">
    <property type="component" value="Unassembled WGS sequence"/>
</dbReference>
<evidence type="ECO:0000313" key="3">
    <source>
        <dbReference type="Proteomes" id="UP000245207"/>
    </source>
</evidence>
<dbReference type="Pfam" id="PF01963">
    <property type="entry name" value="TraB_PrgY_gumN"/>
    <property type="match status" value="1"/>
</dbReference>
<keyword evidence="1" id="KW-0812">Transmembrane</keyword>
<dbReference type="InterPro" id="IPR002816">
    <property type="entry name" value="TraB/PrgY/GumN_fam"/>
</dbReference>
<evidence type="ECO:0000313" key="2">
    <source>
        <dbReference type="EMBL" id="PWA80042.1"/>
    </source>
</evidence>
<dbReference type="OrthoDB" id="421979at2759"/>
<protein>
    <submittedName>
        <fullName evidence="2">Uncharacterized protein</fullName>
    </submittedName>
</protein>
<dbReference type="Pfam" id="PF04646">
    <property type="entry name" value="DUF604"/>
    <property type="match status" value="1"/>
</dbReference>
<comment type="caution">
    <text evidence="2">The sequence shown here is derived from an EMBL/GenBank/DDBJ whole genome shotgun (WGS) entry which is preliminary data.</text>
</comment>
<reference evidence="2 3" key="1">
    <citation type="journal article" date="2018" name="Mol. Plant">
        <title>The genome of Artemisia annua provides insight into the evolution of Asteraceae family and artemisinin biosynthesis.</title>
        <authorList>
            <person name="Shen Q."/>
            <person name="Zhang L."/>
            <person name="Liao Z."/>
            <person name="Wang S."/>
            <person name="Yan T."/>
            <person name="Shi P."/>
            <person name="Liu M."/>
            <person name="Fu X."/>
            <person name="Pan Q."/>
            <person name="Wang Y."/>
            <person name="Lv Z."/>
            <person name="Lu X."/>
            <person name="Zhang F."/>
            <person name="Jiang W."/>
            <person name="Ma Y."/>
            <person name="Chen M."/>
            <person name="Hao X."/>
            <person name="Li L."/>
            <person name="Tang Y."/>
            <person name="Lv G."/>
            <person name="Zhou Y."/>
            <person name="Sun X."/>
            <person name="Brodelius P.E."/>
            <person name="Rose J.K.C."/>
            <person name="Tang K."/>
        </authorList>
    </citation>
    <scope>NUCLEOTIDE SEQUENCE [LARGE SCALE GENOMIC DNA]</scope>
    <source>
        <strain evidence="3">cv. Huhao1</strain>
        <tissue evidence="2">Leaf</tissue>
    </source>
</reference>
<accession>A0A2U1P2S8</accession>
<dbReference type="STRING" id="35608.A0A2U1P2S8"/>
<name>A0A2U1P2S8_ARTAN</name>
<feature type="transmembrane region" description="Helical" evidence="1">
    <location>
        <begin position="247"/>
        <end position="266"/>
    </location>
</feature>
<dbReference type="CDD" id="cd14726">
    <property type="entry name" value="TraB_PrgY-like"/>
    <property type="match status" value="1"/>
</dbReference>
<gene>
    <name evidence="2" type="ORF">CTI12_AA080470</name>
</gene>
<keyword evidence="1" id="KW-0472">Membrane</keyword>
<dbReference type="InterPro" id="IPR006740">
    <property type="entry name" value="DUF604"/>
</dbReference>
<keyword evidence="1" id="KW-1133">Transmembrane helix</keyword>
<proteinExistence type="predicted"/>
<dbReference type="InterPro" id="IPR046345">
    <property type="entry name" value="TraB_PrgY-like"/>
</dbReference>